<evidence type="ECO:0000256" key="3">
    <source>
        <dbReference type="ARBA" id="ARBA00004186"/>
    </source>
</evidence>
<keyword evidence="10" id="KW-0496">Mitochondrion</keyword>
<evidence type="ECO:0000256" key="11">
    <source>
        <dbReference type="ARBA" id="ARBA00023212"/>
    </source>
</evidence>
<evidence type="ECO:0000256" key="15">
    <source>
        <dbReference type="ARBA" id="ARBA00064709"/>
    </source>
</evidence>
<dbReference type="GO" id="GO:0006629">
    <property type="term" value="P:lipid metabolic process"/>
    <property type="evidence" value="ECO:0007669"/>
    <property type="project" value="UniProtKB-KW"/>
</dbReference>
<evidence type="ECO:0000256" key="7">
    <source>
        <dbReference type="ARBA" id="ARBA00022801"/>
    </source>
</evidence>
<reference evidence="20" key="1">
    <citation type="submission" date="2015-04" db="UniProtKB">
        <authorList>
            <consortium name="EnsemblPlants"/>
        </authorList>
    </citation>
    <scope>IDENTIFICATION</scope>
</reference>
<dbReference type="GO" id="GO:0047617">
    <property type="term" value="F:fatty acyl-CoA hydrolase activity"/>
    <property type="evidence" value="ECO:0007669"/>
    <property type="project" value="InterPro"/>
</dbReference>
<reference evidence="20" key="2">
    <citation type="submission" date="2018-05" db="EMBL/GenBank/DDBJ databases">
        <title>OpunRS2 (Oryza punctata Reference Sequence Version 2).</title>
        <authorList>
            <person name="Zhang J."/>
            <person name="Kudrna D."/>
            <person name="Lee S."/>
            <person name="Talag J."/>
            <person name="Welchert J."/>
            <person name="Wing R.A."/>
        </authorList>
    </citation>
    <scope>NUCLEOTIDE SEQUENCE [LARGE SCALE GENOMIC DNA]</scope>
</reference>
<evidence type="ECO:0000256" key="4">
    <source>
        <dbReference type="ARBA" id="ARBA00004514"/>
    </source>
</evidence>
<dbReference type="GO" id="GO:0005829">
    <property type="term" value="C:cytosol"/>
    <property type="evidence" value="ECO:0007669"/>
    <property type="project" value="UniProtKB-SubCell"/>
</dbReference>
<dbReference type="InterPro" id="IPR029069">
    <property type="entry name" value="HotDog_dom_sf"/>
</dbReference>
<evidence type="ECO:0000256" key="12">
    <source>
        <dbReference type="ARBA" id="ARBA00023242"/>
    </source>
</evidence>
<evidence type="ECO:0000256" key="5">
    <source>
        <dbReference type="ARBA" id="ARBA00008324"/>
    </source>
</evidence>
<dbReference type="STRING" id="4537.A0A0E0JRU6"/>
<comment type="subunit">
    <text evidence="15">Homotetramer. Interacts with PCTP.</text>
</comment>
<dbReference type="FunFam" id="3.10.129.10:FF:000021">
    <property type="entry name" value="Acyl-coenzyme A thioesterase 13"/>
    <property type="match status" value="1"/>
</dbReference>
<evidence type="ECO:0000256" key="16">
    <source>
        <dbReference type="ARBA" id="ARBA00067273"/>
    </source>
</evidence>
<dbReference type="GO" id="GO:0005819">
    <property type="term" value="C:spindle"/>
    <property type="evidence" value="ECO:0007669"/>
    <property type="project" value="UniProtKB-SubCell"/>
</dbReference>
<dbReference type="NCBIfam" id="TIGR00369">
    <property type="entry name" value="unchar_dom_1"/>
    <property type="match status" value="1"/>
</dbReference>
<organism evidence="20">
    <name type="scientific">Oryza punctata</name>
    <name type="common">Red rice</name>
    <dbReference type="NCBI Taxonomy" id="4537"/>
    <lineage>
        <taxon>Eukaryota</taxon>
        <taxon>Viridiplantae</taxon>
        <taxon>Streptophyta</taxon>
        <taxon>Embryophyta</taxon>
        <taxon>Tracheophyta</taxon>
        <taxon>Spermatophyta</taxon>
        <taxon>Magnoliopsida</taxon>
        <taxon>Liliopsida</taxon>
        <taxon>Poales</taxon>
        <taxon>Poaceae</taxon>
        <taxon>BOP clade</taxon>
        <taxon>Oryzoideae</taxon>
        <taxon>Oryzeae</taxon>
        <taxon>Oryzinae</taxon>
        <taxon>Oryza</taxon>
    </lineage>
</organism>
<keyword evidence="8" id="KW-0007">Acetylation</keyword>
<keyword evidence="12" id="KW-0539">Nucleus</keyword>
<evidence type="ECO:0000259" key="19">
    <source>
        <dbReference type="Pfam" id="PF03061"/>
    </source>
</evidence>
<keyword evidence="9" id="KW-0443">Lipid metabolism</keyword>
<dbReference type="InterPro" id="IPR039298">
    <property type="entry name" value="ACOT13"/>
</dbReference>
<dbReference type="EnsemblPlants" id="OPUNC01G38190.1">
    <property type="protein sequence ID" value="OPUNC01G38190.1"/>
    <property type="gene ID" value="OPUNC01G38190"/>
</dbReference>
<comment type="function">
    <text evidence="14">Catalyzes the hydrolysis of acyl-CoAs into free fatty acids and coenzyme A (CoASH), regulating their respective intracellular levels. Has acyl-CoA thioesterase activity towards medium (C12) and long-chain (C18) fatty acyl-CoA substrates. Can also hydrolyze 3-hydroxyphenylacetyl-CoA and 3,4-dihydroxyphenylacetyl-CoA (in vitro). May play a role in controlling adaptive thermogenesis.</text>
</comment>
<dbReference type="OMA" id="RWHDERI"/>
<evidence type="ECO:0000256" key="9">
    <source>
        <dbReference type="ARBA" id="ARBA00023098"/>
    </source>
</evidence>
<evidence type="ECO:0000256" key="14">
    <source>
        <dbReference type="ARBA" id="ARBA00058205"/>
    </source>
</evidence>
<sequence>MAKLTGRGSNGGATNEALREWRHHGSKLYDAFTVSGLRVDAIQPGRVLCSFTIPPRLTNASSKRMHGGAVASLVDLVGSAVFFAGGSPKTGVTVEITVSYLDAAHANEEIEIEARVLGIGETTGCVTVEVRRKGTGEVLAHGRITKYLAVSSKL</sequence>
<dbReference type="CDD" id="cd03443">
    <property type="entry name" value="PaaI_thioesterase"/>
    <property type="match status" value="1"/>
</dbReference>
<keyword evidence="6" id="KW-0963">Cytoplasm</keyword>
<dbReference type="SUPFAM" id="SSF54637">
    <property type="entry name" value="Thioesterase/thiol ester dehydrase-isomerase"/>
    <property type="match status" value="1"/>
</dbReference>
<comment type="subcellular location">
    <subcellularLocation>
        <location evidence="3">Cytoplasm</location>
        <location evidence="3">Cytoskeleton</location>
        <location evidence="3">Spindle</location>
    </subcellularLocation>
    <subcellularLocation>
        <location evidence="4">Cytoplasm</location>
        <location evidence="4">Cytosol</location>
    </subcellularLocation>
    <subcellularLocation>
        <location evidence="2">Mitochondrion</location>
    </subcellularLocation>
    <subcellularLocation>
        <location evidence="1">Nucleus</location>
    </subcellularLocation>
</comment>
<dbReference type="eggNOG" id="KOG3328">
    <property type="taxonomic scope" value="Eukaryota"/>
</dbReference>
<evidence type="ECO:0000256" key="1">
    <source>
        <dbReference type="ARBA" id="ARBA00004123"/>
    </source>
</evidence>
<dbReference type="GO" id="GO:0005739">
    <property type="term" value="C:mitochondrion"/>
    <property type="evidence" value="ECO:0007669"/>
    <property type="project" value="UniProtKB-SubCell"/>
</dbReference>
<dbReference type="Pfam" id="PF03061">
    <property type="entry name" value="4HBT"/>
    <property type="match status" value="1"/>
</dbReference>
<dbReference type="InterPro" id="IPR006683">
    <property type="entry name" value="Thioestr_dom"/>
</dbReference>
<dbReference type="Proteomes" id="UP000026962">
    <property type="component" value="Chromosome 1"/>
</dbReference>
<evidence type="ECO:0000313" key="21">
    <source>
        <dbReference type="Proteomes" id="UP000026962"/>
    </source>
</evidence>
<keyword evidence="11" id="KW-0206">Cytoskeleton</keyword>
<dbReference type="PANTHER" id="PTHR21660:SF35">
    <property type="entry name" value="THIOESTERASE DOMAIN-CONTAINING PROTEIN"/>
    <property type="match status" value="1"/>
</dbReference>
<proteinExistence type="inferred from homology"/>
<comment type="catalytic activity">
    <reaction evidence="13">
        <text>a fatty acyl-CoA + H2O = a fatty acid + CoA + H(+)</text>
        <dbReference type="Rhea" id="RHEA:16781"/>
        <dbReference type="ChEBI" id="CHEBI:15377"/>
        <dbReference type="ChEBI" id="CHEBI:15378"/>
        <dbReference type="ChEBI" id="CHEBI:28868"/>
        <dbReference type="ChEBI" id="CHEBI:57287"/>
        <dbReference type="ChEBI" id="CHEBI:77636"/>
    </reaction>
    <physiologicalReaction direction="left-to-right" evidence="13">
        <dbReference type="Rhea" id="RHEA:16782"/>
    </physiologicalReaction>
</comment>
<dbReference type="Gramene" id="OPUNC01G38190.1">
    <property type="protein sequence ID" value="OPUNC01G38190.1"/>
    <property type="gene ID" value="OPUNC01G38190"/>
</dbReference>
<dbReference type="HOGENOM" id="CLU_089876_12_4_1"/>
<dbReference type="GO" id="GO:0005634">
    <property type="term" value="C:nucleus"/>
    <property type="evidence" value="ECO:0007669"/>
    <property type="project" value="UniProtKB-SubCell"/>
</dbReference>
<dbReference type="InterPro" id="IPR003736">
    <property type="entry name" value="PAAI_dom"/>
</dbReference>
<evidence type="ECO:0000256" key="18">
    <source>
        <dbReference type="ARBA" id="ARBA00083956"/>
    </source>
</evidence>
<evidence type="ECO:0000256" key="13">
    <source>
        <dbReference type="ARBA" id="ARBA00052976"/>
    </source>
</evidence>
<dbReference type="Gene3D" id="3.10.129.10">
    <property type="entry name" value="Hotdog Thioesterase"/>
    <property type="match status" value="1"/>
</dbReference>
<protein>
    <recommendedName>
        <fullName evidence="16">Acyl-coenzyme A thioesterase 13</fullName>
    </recommendedName>
    <alternativeName>
        <fullName evidence="17">Hotdog-fold thioesterase superfamily member 2</fullName>
    </alternativeName>
    <alternativeName>
        <fullName evidence="18">Thioesterase superfamily member 2</fullName>
    </alternativeName>
</protein>
<feature type="domain" description="Thioesterase" evidence="19">
    <location>
        <begin position="65"/>
        <end position="137"/>
    </location>
</feature>
<evidence type="ECO:0000256" key="8">
    <source>
        <dbReference type="ARBA" id="ARBA00022990"/>
    </source>
</evidence>
<dbReference type="PANTHER" id="PTHR21660">
    <property type="entry name" value="THIOESTERASE SUPERFAMILY MEMBER-RELATED"/>
    <property type="match status" value="1"/>
</dbReference>
<accession>A0A0E0JRU6</accession>
<evidence type="ECO:0000256" key="10">
    <source>
        <dbReference type="ARBA" id="ARBA00023128"/>
    </source>
</evidence>
<evidence type="ECO:0000256" key="17">
    <source>
        <dbReference type="ARBA" id="ARBA00081533"/>
    </source>
</evidence>
<evidence type="ECO:0000256" key="2">
    <source>
        <dbReference type="ARBA" id="ARBA00004173"/>
    </source>
</evidence>
<keyword evidence="7" id="KW-0378">Hydrolase</keyword>
<keyword evidence="21" id="KW-1185">Reference proteome</keyword>
<evidence type="ECO:0000313" key="20">
    <source>
        <dbReference type="EnsemblPlants" id="OPUNC01G38190.1"/>
    </source>
</evidence>
<evidence type="ECO:0000256" key="6">
    <source>
        <dbReference type="ARBA" id="ARBA00022490"/>
    </source>
</evidence>
<comment type="similarity">
    <text evidence="5">Belongs to the thioesterase PaaI family.</text>
</comment>
<name>A0A0E0JRU6_ORYPU</name>
<dbReference type="AlphaFoldDB" id="A0A0E0JRU6"/>